<keyword evidence="2" id="KW-1185">Reference proteome</keyword>
<dbReference type="AlphaFoldDB" id="K0RHS9"/>
<proteinExistence type="predicted"/>
<evidence type="ECO:0000313" key="2">
    <source>
        <dbReference type="Proteomes" id="UP000266841"/>
    </source>
</evidence>
<dbReference type="Proteomes" id="UP000266841">
    <property type="component" value="Unassembled WGS sequence"/>
</dbReference>
<organism evidence="1 2">
    <name type="scientific">Thalassiosira oceanica</name>
    <name type="common">Marine diatom</name>
    <dbReference type="NCBI Taxonomy" id="159749"/>
    <lineage>
        <taxon>Eukaryota</taxon>
        <taxon>Sar</taxon>
        <taxon>Stramenopiles</taxon>
        <taxon>Ochrophyta</taxon>
        <taxon>Bacillariophyta</taxon>
        <taxon>Coscinodiscophyceae</taxon>
        <taxon>Thalassiosirophycidae</taxon>
        <taxon>Thalassiosirales</taxon>
        <taxon>Thalassiosiraceae</taxon>
        <taxon>Thalassiosira</taxon>
    </lineage>
</organism>
<comment type="caution">
    <text evidence="1">The sequence shown here is derived from an EMBL/GenBank/DDBJ whole genome shotgun (WGS) entry which is preliminary data.</text>
</comment>
<name>K0RHS9_THAOC</name>
<dbReference type="EMBL" id="AGNL01045764">
    <property type="protein sequence ID" value="EJK48496.1"/>
    <property type="molecule type" value="Genomic_DNA"/>
</dbReference>
<sequence length="139" mass="15742">MSKPIDAVWATKDVAVVGACMMPVGYGIGDHRLFVVDFMLSTMVGDAPTRVVRPKARRLNTNVEGCAERYNKVLEESIRKHRLMEKMKKAHETKSKRKAAKLLNKLDMQSKELMAQAEKKCRRLKSGLIPFSPEAVVWI</sequence>
<dbReference type="OrthoDB" id="56844at2759"/>
<gene>
    <name evidence="1" type="ORF">THAOC_32699</name>
</gene>
<accession>K0RHS9</accession>
<reference evidence="1 2" key="1">
    <citation type="journal article" date="2012" name="Genome Biol.">
        <title>Genome and low-iron response of an oceanic diatom adapted to chronic iron limitation.</title>
        <authorList>
            <person name="Lommer M."/>
            <person name="Specht M."/>
            <person name="Roy A.S."/>
            <person name="Kraemer L."/>
            <person name="Andreson R."/>
            <person name="Gutowska M.A."/>
            <person name="Wolf J."/>
            <person name="Bergner S.V."/>
            <person name="Schilhabel M.B."/>
            <person name="Klostermeier U.C."/>
            <person name="Beiko R.G."/>
            <person name="Rosenstiel P."/>
            <person name="Hippler M."/>
            <person name="Laroche J."/>
        </authorList>
    </citation>
    <scope>NUCLEOTIDE SEQUENCE [LARGE SCALE GENOMIC DNA]</scope>
    <source>
        <strain evidence="1 2">CCMP1005</strain>
    </source>
</reference>
<protein>
    <submittedName>
        <fullName evidence="1">Uncharacterized protein</fullName>
    </submittedName>
</protein>
<evidence type="ECO:0000313" key="1">
    <source>
        <dbReference type="EMBL" id="EJK48496.1"/>
    </source>
</evidence>
<feature type="non-terminal residue" evidence="1">
    <location>
        <position position="139"/>
    </location>
</feature>